<feature type="domain" description="Alanine racemase C-terminal" evidence="10">
    <location>
        <begin position="253"/>
        <end position="390"/>
    </location>
</feature>
<dbReference type="CDD" id="cd00430">
    <property type="entry name" value="PLPDE_III_AR"/>
    <property type="match status" value="1"/>
</dbReference>
<dbReference type="GO" id="GO:0008784">
    <property type="term" value="F:alanine racemase activity"/>
    <property type="evidence" value="ECO:0007669"/>
    <property type="project" value="UniProtKB-UniRule"/>
</dbReference>
<dbReference type="PRINTS" id="PR00992">
    <property type="entry name" value="ALARACEMASE"/>
</dbReference>
<dbReference type="Pfam" id="PF00842">
    <property type="entry name" value="Ala_racemase_C"/>
    <property type="match status" value="1"/>
</dbReference>
<comment type="catalytic activity">
    <reaction evidence="1 7">
        <text>L-alanine = D-alanine</text>
        <dbReference type="Rhea" id="RHEA:20249"/>
        <dbReference type="ChEBI" id="CHEBI:57416"/>
        <dbReference type="ChEBI" id="CHEBI:57972"/>
        <dbReference type="EC" id="5.1.1.1"/>
    </reaction>
</comment>
<dbReference type="InterPro" id="IPR001608">
    <property type="entry name" value="Ala_racemase_N"/>
</dbReference>
<evidence type="ECO:0000256" key="3">
    <source>
        <dbReference type="ARBA" id="ARBA00007880"/>
    </source>
</evidence>
<feature type="modified residue" description="N6-(pyridoxal phosphate)lysine" evidence="7 8">
    <location>
        <position position="53"/>
    </location>
</feature>
<evidence type="ECO:0000256" key="5">
    <source>
        <dbReference type="ARBA" id="ARBA00022898"/>
    </source>
</evidence>
<dbReference type="GO" id="GO:0030632">
    <property type="term" value="P:D-alanine biosynthetic process"/>
    <property type="evidence" value="ECO:0007669"/>
    <property type="project" value="UniProtKB-UniRule"/>
</dbReference>
<evidence type="ECO:0000259" key="10">
    <source>
        <dbReference type="SMART" id="SM01005"/>
    </source>
</evidence>
<evidence type="ECO:0000313" key="12">
    <source>
        <dbReference type="Proteomes" id="UP000242763"/>
    </source>
</evidence>
<dbReference type="InterPro" id="IPR000821">
    <property type="entry name" value="Ala_racemase"/>
</dbReference>
<evidence type="ECO:0000256" key="8">
    <source>
        <dbReference type="PIRSR" id="PIRSR600821-50"/>
    </source>
</evidence>
<reference evidence="12" key="1">
    <citation type="submission" date="2016-10" db="EMBL/GenBank/DDBJ databases">
        <authorList>
            <person name="Varghese N."/>
            <person name="Submissions S."/>
        </authorList>
    </citation>
    <scope>NUCLEOTIDE SEQUENCE [LARGE SCALE GENOMIC DNA]</scope>
    <source>
        <strain evidence="12">DSM 21857</strain>
    </source>
</reference>
<dbReference type="PANTHER" id="PTHR30511">
    <property type="entry name" value="ALANINE RACEMASE"/>
    <property type="match status" value="1"/>
</dbReference>
<evidence type="ECO:0000256" key="9">
    <source>
        <dbReference type="PIRSR" id="PIRSR600821-52"/>
    </source>
</evidence>
<comment type="similarity">
    <text evidence="3 7">Belongs to the alanine racemase family.</text>
</comment>
<dbReference type="PANTHER" id="PTHR30511:SF0">
    <property type="entry name" value="ALANINE RACEMASE, CATABOLIC-RELATED"/>
    <property type="match status" value="1"/>
</dbReference>
<comment type="cofactor">
    <cofactor evidence="2 7 8">
        <name>pyridoxal 5'-phosphate</name>
        <dbReference type="ChEBI" id="CHEBI:597326"/>
    </cofactor>
</comment>
<comment type="function">
    <text evidence="7">Catalyzes the interconversion of L-alanine and D-alanine. May also act on other amino acids.</text>
</comment>
<dbReference type="SMART" id="SM01005">
    <property type="entry name" value="Ala_racemase_C"/>
    <property type="match status" value="1"/>
</dbReference>
<feature type="active site" description="Proton acceptor; specific for L-alanine" evidence="7">
    <location>
        <position position="274"/>
    </location>
</feature>
<dbReference type="InterPro" id="IPR029066">
    <property type="entry name" value="PLP-binding_barrel"/>
</dbReference>
<gene>
    <name evidence="11" type="ORF">SAMN03080618_01975</name>
</gene>
<name>A0A1I3N763_9HYPH</name>
<feature type="active site" description="Proton acceptor; specific for D-alanine" evidence="7">
    <location>
        <position position="53"/>
    </location>
</feature>
<dbReference type="STRING" id="1121003.SAMN03080618_01975"/>
<accession>A0A1I3N763</accession>
<dbReference type="GO" id="GO:0030170">
    <property type="term" value="F:pyridoxal phosphate binding"/>
    <property type="evidence" value="ECO:0007669"/>
    <property type="project" value="UniProtKB-UniRule"/>
</dbReference>
<evidence type="ECO:0000313" key="11">
    <source>
        <dbReference type="EMBL" id="SFJ05039.1"/>
    </source>
</evidence>
<dbReference type="Proteomes" id="UP000242763">
    <property type="component" value="Unassembled WGS sequence"/>
</dbReference>
<dbReference type="Gene3D" id="2.40.37.10">
    <property type="entry name" value="Lyase, Ornithine Decarboxylase, Chain A, domain 1"/>
    <property type="match status" value="1"/>
</dbReference>
<dbReference type="PROSITE" id="PS00395">
    <property type="entry name" value="ALANINE_RACEMASE"/>
    <property type="match status" value="1"/>
</dbReference>
<evidence type="ECO:0000256" key="1">
    <source>
        <dbReference type="ARBA" id="ARBA00000316"/>
    </source>
</evidence>
<dbReference type="EC" id="5.1.1.1" evidence="4 7"/>
<protein>
    <recommendedName>
        <fullName evidence="4 7">Alanine racemase</fullName>
        <ecNumber evidence="4 7">5.1.1.1</ecNumber>
    </recommendedName>
</protein>
<dbReference type="HAMAP" id="MF_01201">
    <property type="entry name" value="Ala_racemase"/>
    <property type="match status" value="1"/>
</dbReference>
<dbReference type="GO" id="GO:0005829">
    <property type="term" value="C:cytosol"/>
    <property type="evidence" value="ECO:0007669"/>
    <property type="project" value="TreeGrafter"/>
</dbReference>
<dbReference type="Gene3D" id="3.20.20.10">
    <property type="entry name" value="Alanine racemase"/>
    <property type="match status" value="1"/>
</dbReference>
<dbReference type="NCBIfam" id="TIGR00492">
    <property type="entry name" value="alr"/>
    <property type="match status" value="1"/>
</dbReference>
<dbReference type="SUPFAM" id="SSF51419">
    <property type="entry name" value="PLP-binding barrel"/>
    <property type="match status" value="1"/>
</dbReference>
<sequence length="392" mass="41441">MTDWTRYSPDEAHSGPDPRLGGGRLTIDLGALADNYRLLVAKAAPAKVAGVVKADAYGLGAAQVGKALWGAGCRTFFVALPDEGIALRRALPDAEIYVLNGLFGPEAAPAYAAHRLIPVLGSQSDISCWEAYGWDGETPRPCAIHVDTGMNRLGLRAEEALAFAQENALTRAVTPKLLMSHLVCGDEPSHPMNQRQVESFQAVRSAFGDIDSSLANSAGMFLGREFAFDLARPGIALYGGAPVSGMANPMKAVVTAEARVVQVRTARRGETISYGGAQRLERDTIVAIASVGYADGYLRSGSSAGVPLRSVVSPGAAGYLGGKRVPVLGRITMDLTSFDVTDLGPHAVTAGDWIELIGNNMPLDEVAKAAGTISYEILTSLGRRYHRRYIGA</sequence>
<keyword evidence="5 7" id="KW-0663">Pyridoxal phosphate</keyword>
<dbReference type="AlphaFoldDB" id="A0A1I3N763"/>
<organism evidence="11 12">
    <name type="scientific">Aquamicrobium aerolatum DSM 21857</name>
    <dbReference type="NCBI Taxonomy" id="1121003"/>
    <lineage>
        <taxon>Bacteria</taxon>
        <taxon>Pseudomonadati</taxon>
        <taxon>Pseudomonadota</taxon>
        <taxon>Alphaproteobacteria</taxon>
        <taxon>Hyphomicrobiales</taxon>
        <taxon>Phyllobacteriaceae</taxon>
        <taxon>Aerobium</taxon>
    </lineage>
</organism>
<evidence type="ECO:0000256" key="7">
    <source>
        <dbReference type="HAMAP-Rule" id="MF_01201"/>
    </source>
</evidence>
<dbReference type="OrthoDB" id="9813814at2"/>
<evidence type="ECO:0000256" key="6">
    <source>
        <dbReference type="ARBA" id="ARBA00023235"/>
    </source>
</evidence>
<keyword evidence="6 7" id="KW-0413">Isomerase</keyword>
<feature type="binding site" evidence="7 9">
    <location>
        <position position="152"/>
    </location>
    <ligand>
        <name>substrate</name>
    </ligand>
</feature>
<dbReference type="UniPathway" id="UPA00042">
    <property type="reaction ID" value="UER00497"/>
</dbReference>
<evidence type="ECO:0000256" key="4">
    <source>
        <dbReference type="ARBA" id="ARBA00013089"/>
    </source>
</evidence>
<dbReference type="EMBL" id="FORF01000010">
    <property type="protein sequence ID" value="SFJ05039.1"/>
    <property type="molecule type" value="Genomic_DNA"/>
</dbReference>
<keyword evidence="12" id="KW-1185">Reference proteome</keyword>
<dbReference type="Pfam" id="PF01168">
    <property type="entry name" value="Ala_racemase_N"/>
    <property type="match status" value="1"/>
</dbReference>
<dbReference type="InterPro" id="IPR020622">
    <property type="entry name" value="Ala_racemase_pyridoxalP-BS"/>
</dbReference>
<proteinExistence type="inferred from homology"/>
<evidence type="ECO:0000256" key="2">
    <source>
        <dbReference type="ARBA" id="ARBA00001933"/>
    </source>
</evidence>
<comment type="pathway">
    <text evidence="7">Amino-acid biosynthesis; D-alanine biosynthesis; D-alanine from L-alanine: step 1/1.</text>
</comment>
<feature type="binding site" evidence="7 9">
    <location>
        <position position="333"/>
    </location>
    <ligand>
        <name>substrate</name>
    </ligand>
</feature>
<dbReference type="InterPro" id="IPR011079">
    <property type="entry name" value="Ala_racemase_C"/>
</dbReference>
<dbReference type="SUPFAM" id="SSF50621">
    <property type="entry name" value="Alanine racemase C-terminal domain-like"/>
    <property type="match status" value="1"/>
</dbReference>
<dbReference type="InterPro" id="IPR009006">
    <property type="entry name" value="Ala_racemase/Decarboxylase_C"/>
</dbReference>